<comment type="caution">
    <text evidence="4">The sequence shown here is derived from an EMBL/GenBank/DDBJ whole genome shotgun (WGS) entry which is preliminary data.</text>
</comment>
<proteinExistence type="predicted"/>
<dbReference type="Pfam" id="PF07693">
    <property type="entry name" value="KAP_NTPase"/>
    <property type="match status" value="1"/>
</dbReference>
<feature type="coiled-coil region" evidence="1">
    <location>
        <begin position="442"/>
        <end position="473"/>
    </location>
</feature>
<keyword evidence="2" id="KW-1133">Transmembrane helix</keyword>
<feature type="transmembrane region" description="Helical" evidence="2">
    <location>
        <begin position="117"/>
        <end position="133"/>
    </location>
</feature>
<gene>
    <name evidence="4" type="ORF">ISU02_22965</name>
</gene>
<dbReference type="InterPro" id="IPR027417">
    <property type="entry name" value="P-loop_NTPase"/>
</dbReference>
<dbReference type="Proteomes" id="UP000614200">
    <property type="component" value="Unassembled WGS sequence"/>
</dbReference>
<organism evidence="4 5">
    <name type="scientific">Fusibacter ferrireducens</name>
    <dbReference type="NCBI Taxonomy" id="2785058"/>
    <lineage>
        <taxon>Bacteria</taxon>
        <taxon>Bacillati</taxon>
        <taxon>Bacillota</taxon>
        <taxon>Clostridia</taxon>
        <taxon>Eubacteriales</taxon>
        <taxon>Eubacteriales Family XII. Incertae Sedis</taxon>
        <taxon>Fusibacter</taxon>
    </lineage>
</organism>
<keyword evidence="1" id="KW-0175">Coiled coil</keyword>
<keyword evidence="2" id="KW-0472">Membrane</keyword>
<reference evidence="4 5" key="1">
    <citation type="submission" date="2020-11" db="EMBL/GenBank/DDBJ databases">
        <title>Fusibacter basophilias sp. nov.</title>
        <authorList>
            <person name="Qiu D."/>
        </authorList>
    </citation>
    <scope>NUCLEOTIDE SEQUENCE [LARGE SCALE GENOMIC DNA]</scope>
    <source>
        <strain evidence="4 5">Q10-2</strain>
    </source>
</reference>
<protein>
    <recommendedName>
        <fullName evidence="3">KAP NTPase domain-containing protein</fullName>
    </recommendedName>
</protein>
<feature type="transmembrane region" description="Helical" evidence="2">
    <location>
        <begin position="23"/>
        <end position="40"/>
    </location>
</feature>
<dbReference type="InterPro" id="IPR011646">
    <property type="entry name" value="KAP_P-loop"/>
</dbReference>
<keyword evidence="5" id="KW-1185">Reference proteome</keyword>
<feature type="domain" description="KAP NTPase" evidence="3">
    <location>
        <begin position="195"/>
        <end position="503"/>
    </location>
</feature>
<evidence type="ECO:0000256" key="1">
    <source>
        <dbReference type="SAM" id="Coils"/>
    </source>
</evidence>
<evidence type="ECO:0000313" key="5">
    <source>
        <dbReference type="Proteomes" id="UP000614200"/>
    </source>
</evidence>
<dbReference type="SUPFAM" id="SSF52540">
    <property type="entry name" value="P-loop containing nucleoside triphosphate hydrolases"/>
    <property type="match status" value="1"/>
</dbReference>
<dbReference type="EMBL" id="JADKNH010000025">
    <property type="protein sequence ID" value="MBF4695970.1"/>
    <property type="molecule type" value="Genomic_DNA"/>
</dbReference>
<feature type="transmembrane region" description="Helical" evidence="2">
    <location>
        <begin position="47"/>
        <end position="69"/>
    </location>
</feature>
<name>A0ABS0A1G3_9FIRM</name>
<dbReference type="RefSeq" id="WP_194704205.1">
    <property type="nucleotide sequence ID" value="NZ_JADKNH010000025.1"/>
</dbReference>
<evidence type="ECO:0000259" key="3">
    <source>
        <dbReference type="Pfam" id="PF07693"/>
    </source>
</evidence>
<evidence type="ECO:0000256" key="2">
    <source>
        <dbReference type="SAM" id="Phobius"/>
    </source>
</evidence>
<sequence>MNLEFSEILANRTIIDFYLSHKLIFFIISIAGCLIFIWLTKVTFRKLVDLFIDSIKQAFVVLFIGLLFYKWNLDIGIDEVFFINCIFGSLIMTCISLLYGGIVYYKERSKYLKMHSKVFRYLLLISILFYSSLGRIDIFELSMAILVIYSQILFEEVMTKRNRLQLDQAKNPKNEDNSLRDDSIVTKKEDLFKTRKNQLESFVNHLNSMKDSTASIGISAKWGMGKTSFVKVLQNEVEGNFISIDPNIDSSYESMTKQLMIQLEHILDDNNIYSGKSSGLEQYFKSILSIITNPRENLTSGLATIFEPKINLEFKYFKDEISSQIQLLNKKKTKKEDEKRLYIIVDDLDRCSSDTIKDTIKFLNTILLIPGCYILFLLDFEQFKENKIDDGYIQKYFTERFELSTIRTKEIVRFFIDREVYLKPEFRKNLDSVLTSQLDIFLENDEINLDKYLDRIRAEIERIKSENPKNNKERVEPLEKITTVLEKALVDPRKMKRFFREFERDIEIVNRLWFGNEFRRQSDYSNENWIRCICNINFVKIYFENEYKEIVSQLSSKGRFSEDIPDIANLFMELRYMDNSMVRAITKIIIFELYKEESDKIFPQTQQIKIELKNGKLVKNNIIPAMDQMRWDKGRDEYIHVIINSTLSPEIGEEDQDKIIIQLIAMLENFYNYGGNVNSNIANSMLTKFKDKICNFDGDKKSEIKTTISSLKRRILMNCSNQMIPLIEVSLLGKKKYDEIESVFAGIFTIEQMSYQLNEFWIPSIDNSVSIDHINSIDMIIKFIKDIKGRILGKYPVMERFINHTSEQIIQGLDIVDVISRFEVIIDNSSASENSIFIKFALEDLDTIIEKVESLSSNGNIESREYIEKNATRFKEFCFQLANSEKKISSTSIDKLEEIYTLFSGALQDSPEEKYFLYTIVVLEKLRPSSTA</sequence>
<dbReference type="Gene3D" id="3.40.50.300">
    <property type="entry name" value="P-loop containing nucleotide triphosphate hydrolases"/>
    <property type="match status" value="1"/>
</dbReference>
<keyword evidence="2" id="KW-0812">Transmembrane</keyword>
<evidence type="ECO:0000313" key="4">
    <source>
        <dbReference type="EMBL" id="MBF4695970.1"/>
    </source>
</evidence>
<feature type="transmembrane region" description="Helical" evidence="2">
    <location>
        <begin position="81"/>
        <end position="105"/>
    </location>
</feature>
<accession>A0ABS0A1G3</accession>